<comment type="caution">
    <text evidence="7">The sequence shown here is derived from an EMBL/GenBank/DDBJ whole genome shotgun (WGS) entry which is preliminary data.</text>
</comment>
<dbReference type="SUPFAM" id="SSF50494">
    <property type="entry name" value="Trypsin-like serine proteases"/>
    <property type="match status" value="1"/>
</dbReference>
<evidence type="ECO:0000313" key="7">
    <source>
        <dbReference type="EMBL" id="OAN41860.1"/>
    </source>
</evidence>
<dbReference type="Pfam" id="PF13365">
    <property type="entry name" value="Trypsin_2"/>
    <property type="match status" value="1"/>
</dbReference>
<dbReference type="PANTHER" id="PTHR43343:SF3">
    <property type="entry name" value="PROTEASE DO-LIKE 8, CHLOROPLASTIC"/>
    <property type="match status" value="1"/>
</dbReference>
<evidence type="ECO:0000256" key="5">
    <source>
        <dbReference type="SAM" id="SignalP"/>
    </source>
</evidence>
<sequence>MHPTPTVRPAVWILRLVVVAAVVLAACDGSTDSGSTESGFTGSSAAPPVSTAPVVAGGTDLPALVRRVEPSVVTVLTDSGVGSGIVYRADGTIVTNAHVVDGARDVTVALADGRRIAGTVRGADKVSDLAVIQVDRTGLPAATFQEPLPHVGELAVVIGSPLGFAATVTSGIISGLHRQIPGSASTGAPLVDLIQTDAAISPGNSGGAVLDAQGEVIGMSVAYIPPTEGAVSLGFAIPAATVVDVADQLLATGTARHSFIGIQPATLTPEIARTLGIERTSGVVAMQVLTPSPAAEAGVRPGDIIVALNGEDTATAEELVAELRSTKPGDRVQLSVLRGATTEDIAVTVAERSPS</sequence>
<evidence type="ECO:0000256" key="3">
    <source>
        <dbReference type="ARBA" id="ARBA00022801"/>
    </source>
</evidence>
<evidence type="ECO:0000256" key="2">
    <source>
        <dbReference type="ARBA" id="ARBA00022670"/>
    </source>
</evidence>
<gene>
    <name evidence="7" type="ORF">A4X20_03195</name>
</gene>
<keyword evidence="2" id="KW-0645">Protease</keyword>
<dbReference type="RefSeq" id="WP_064280062.1">
    <property type="nucleotide sequence ID" value="NZ_LWCS01000002.1"/>
</dbReference>
<feature type="signal peptide" evidence="5">
    <location>
        <begin position="1"/>
        <end position="25"/>
    </location>
</feature>
<dbReference type="SMART" id="SM00228">
    <property type="entry name" value="PDZ"/>
    <property type="match status" value="1"/>
</dbReference>
<evidence type="ECO:0000256" key="1">
    <source>
        <dbReference type="ARBA" id="ARBA00010541"/>
    </source>
</evidence>
<dbReference type="SUPFAM" id="SSF50156">
    <property type="entry name" value="PDZ domain-like"/>
    <property type="match status" value="1"/>
</dbReference>
<proteinExistence type="inferred from homology"/>
<dbReference type="PANTHER" id="PTHR43343">
    <property type="entry name" value="PEPTIDASE S12"/>
    <property type="match status" value="1"/>
</dbReference>
<dbReference type="InterPro" id="IPR001478">
    <property type="entry name" value="PDZ"/>
</dbReference>
<comment type="similarity">
    <text evidence="1">Belongs to the peptidase S1C family.</text>
</comment>
<evidence type="ECO:0000313" key="8">
    <source>
        <dbReference type="Proteomes" id="UP000078396"/>
    </source>
</evidence>
<dbReference type="PROSITE" id="PS50106">
    <property type="entry name" value="PDZ"/>
    <property type="match status" value="1"/>
</dbReference>
<keyword evidence="3" id="KW-0378">Hydrolase</keyword>
<accession>A0A178M1I4</accession>
<feature type="region of interest" description="Disordered" evidence="4">
    <location>
        <begin position="31"/>
        <end position="51"/>
    </location>
</feature>
<dbReference type="InterPro" id="IPR043504">
    <property type="entry name" value="Peptidase_S1_PA_chymotrypsin"/>
</dbReference>
<dbReference type="Gene3D" id="2.30.42.10">
    <property type="match status" value="1"/>
</dbReference>
<evidence type="ECO:0000256" key="4">
    <source>
        <dbReference type="SAM" id="MobiDB-lite"/>
    </source>
</evidence>
<feature type="domain" description="PDZ" evidence="6">
    <location>
        <begin position="264"/>
        <end position="338"/>
    </location>
</feature>
<dbReference type="InterPro" id="IPR051201">
    <property type="entry name" value="Chloro_Bact_Ser_Proteases"/>
</dbReference>
<dbReference type="AlphaFoldDB" id="A0A178M1I4"/>
<name>A0A178M1I4_MYCIR</name>
<protein>
    <submittedName>
        <fullName evidence="7">Signal protein PDZ</fullName>
    </submittedName>
</protein>
<dbReference type="InterPro" id="IPR009003">
    <property type="entry name" value="Peptidase_S1_PA"/>
</dbReference>
<dbReference type="InterPro" id="IPR036034">
    <property type="entry name" value="PDZ_sf"/>
</dbReference>
<reference evidence="7 8" key="1">
    <citation type="submission" date="2016-04" db="EMBL/GenBank/DDBJ databases">
        <title>Draft Genome Sequences of Staphylococcus capitis Strain H36, S. capitis Strain H65, S. cohnii Strain H62, S. hominis Strain H69, Mycobacterium iranicum Strain H39, Plantibacter sp. Strain H53, Pseudomonas oryzihabitans Strain H72, and Microbacterium sp. Strain H83, isolated from residential settings.</title>
        <authorList>
            <person name="Lymperopoulou D."/>
            <person name="Adams R.I."/>
            <person name="Lindow S."/>
            <person name="Coil D.A."/>
            <person name="Jospin G."/>
            <person name="Eisen J.A."/>
        </authorList>
    </citation>
    <scope>NUCLEOTIDE SEQUENCE [LARGE SCALE GENOMIC DNA]</scope>
    <source>
        <strain evidence="7 8">H39</strain>
    </source>
</reference>
<feature type="chain" id="PRO_5008091617" evidence="5">
    <location>
        <begin position="26"/>
        <end position="355"/>
    </location>
</feature>
<organism evidence="7 8">
    <name type="scientific">Mycolicibacterium iranicum</name>
    <name type="common">Mycobacterium iranicum</name>
    <dbReference type="NCBI Taxonomy" id="912594"/>
    <lineage>
        <taxon>Bacteria</taxon>
        <taxon>Bacillati</taxon>
        <taxon>Actinomycetota</taxon>
        <taxon>Actinomycetes</taxon>
        <taxon>Mycobacteriales</taxon>
        <taxon>Mycobacteriaceae</taxon>
        <taxon>Mycolicibacterium</taxon>
    </lineage>
</organism>
<dbReference type="Gene3D" id="2.40.10.10">
    <property type="entry name" value="Trypsin-like serine proteases"/>
    <property type="match status" value="2"/>
</dbReference>
<keyword evidence="5" id="KW-0732">Signal</keyword>
<dbReference type="InterPro" id="IPR001940">
    <property type="entry name" value="Peptidase_S1C"/>
</dbReference>
<dbReference type="Pfam" id="PF13180">
    <property type="entry name" value="PDZ_2"/>
    <property type="match status" value="1"/>
</dbReference>
<dbReference type="GO" id="GO:0004252">
    <property type="term" value="F:serine-type endopeptidase activity"/>
    <property type="evidence" value="ECO:0007669"/>
    <property type="project" value="InterPro"/>
</dbReference>
<dbReference type="EMBL" id="LWCS01000002">
    <property type="protein sequence ID" value="OAN41860.1"/>
    <property type="molecule type" value="Genomic_DNA"/>
</dbReference>
<dbReference type="Proteomes" id="UP000078396">
    <property type="component" value="Unassembled WGS sequence"/>
</dbReference>
<dbReference type="PRINTS" id="PR00834">
    <property type="entry name" value="PROTEASES2C"/>
</dbReference>
<evidence type="ECO:0000259" key="6">
    <source>
        <dbReference type="PROSITE" id="PS50106"/>
    </source>
</evidence>
<dbReference type="GO" id="GO:0006508">
    <property type="term" value="P:proteolysis"/>
    <property type="evidence" value="ECO:0007669"/>
    <property type="project" value="UniProtKB-KW"/>
</dbReference>
<dbReference type="OrthoDB" id="9758917at2"/>